<evidence type="ECO:0000313" key="2">
    <source>
        <dbReference type="RefSeq" id="XP_010437344.1"/>
    </source>
</evidence>
<evidence type="ECO:0000313" key="1">
    <source>
        <dbReference type="Proteomes" id="UP000694864"/>
    </source>
</evidence>
<sequence>MDHDGRVLLHSWRAMSRLKDKQEAHFKGFLWAIESMRSHRVDNVIFARQNECLVNSTMKPAAWPSFRYQSMEFSLALKRFKAWKILLENSSSNNGALLIVQSVTNDCTLQSYVAVSHPSWLDGLFAEERRVISA</sequence>
<gene>
    <name evidence="2" type="primary">LOC104721123</name>
</gene>
<name>A0ABM0U832_CAMSA</name>
<keyword evidence="1" id="KW-1185">Reference proteome</keyword>
<dbReference type="RefSeq" id="XP_010437344.1">
    <property type="nucleotide sequence ID" value="XM_010439042.2"/>
</dbReference>
<proteinExistence type="predicted"/>
<organism evidence="1 2">
    <name type="scientific">Camelina sativa</name>
    <name type="common">False flax</name>
    <name type="synonym">Myagrum sativum</name>
    <dbReference type="NCBI Taxonomy" id="90675"/>
    <lineage>
        <taxon>Eukaryota</taxon>
        <taxon>Viridiplantae</taxon>
        <taxon>Streptophyta</taxon>
        <taxon>Embryophyta</taxon>
        <taxon>Tracheophyta</taxon>
        <taxon>Spermatophyta</taxon>
        <taxon>Magnoliopsida</taxon>
        <taxon>eudicotyledons</taxon>
        <taxon>Gunneridae</taxon>
        <taxon>Pentapetalae</taxon>
        <taxon>rosids</taxon>
        <taxon>malvids</taxon>
        <taxon>Brassicales</taxon>
        <taxon>Brassicaceae</taxon>
        <taxon>Camelineae</taxon>
        <taxon>Camelina</taxon>
    </lineage>
</organism>
<protein>
    <submittedName>
        <fullName evidence="2">Uncharacterized protein LOC104721123</fullName>
    </submittedName>
</protein>
<dbReference type="Proteomes" id="UP000694864">
    <property type="component" value="Chromosome 2"/>
</dbReference>
<accession>A0ABM0U832</accession>
<reference evidence="1" key="1">
    <citation type="journal article" date="2014" name="Nat. Commun.">
        <title>The emerging biofuel crop Camelina sativa retains a highly undifferentiated hexaploid genome structure.</title>
        <authorList>
            <person name="Kagale S."/>
            <person name="Koh C."/>
            <person name="Nixon J."/>
            <person name="Bollina V."/>
            <person name="Clarke W.E."/>
            <person name="Tuteja R."/>
            <person name="Spillane C."/>
            <person name="Robinson S.J."/>
            <person name="Links M.G."/>
            <person name="Clarke C."/>
            <person name="Higgins E.E."/>
            <person name="Huebert T."/>
            <person name="Sharpe A.G."/>
            <person name="Parkin I.A."/>
        </authorList>
    </citation>
    <scope>NUCLEOTIDE SEQUENCE [LARGE SCALE GENOMIC DNA]</scope>
    <source>
        <strain evidence="1">cv. DH55</strain>
    </source>
</reference>
<dbReference type="GeneID" id="104721123"/>
<reference evidence="2" key="2">
    <citation type="submission" date="2025-08" db="UniProtKB">
        <authorList>
            <consortium name="RefSeq"/>
        </authorList>
    </citation>
    <scope>IDENTIFICATION</scope>
    <source>
        <tissue evidence="2">Leaf</tissue>
    </source>
</reference>